<evidence type="ECO:0000313" key="2">
    <source>
        <dbReference type="EMBL" id="MCK9685128.1"/>
    </source>
</evidence>
<feature type="domain" description="Carboxymuconolactone decarboxylase-like" evidence="1">
    <location>
        <begin position="12"/>
        <end position="94"/>
    </location>
</feature>
<dbReference type="AlphaFoldDB" id="A0A9X2BY00"/>
<dbReference type="NCBIfam" id="TIGR00778">
    <property type="entry name" value="ahpD_dom"/>
    <property type="match status" value="1"/>
</dbReference>
<dbReference type="SUPFAM" id="SSF69118">
    <property type="entry name" value="AhpD-like"/>
    <property type="match status" value="1"/>
</dbReference>
<dbReference type="InterPro" id="IPR004675">
    <property type="entry name" value="AhpD_core"/>
</dbReference>
<reference evidence="2" key="1">
    <citation type="submission" date="2021-11" db="EMBL/GenBank/DDBJ databases">
        <title>BS-T2-15 a new species belonging to the Comamonadaceae family isolated from the soil of a French oak forest.</title>
        <authorList>
            <person name="Mieszkin S."/>
            <person name="Alain K."/>
        </authorList>
    </citation>
    <scope>NUCLEOTIDE SEQUENCE</scope>
    <source>
        <strain evidence="2">BS-T2-15</strain>
    </source>
</reference>
<dbReference type="GO" id="GO:0051920">
    <property type="term" value="F:peroxiredoxin activity"/>
    <property type="evidence" value="ECO:0007669"/>
    <property type="project" value="InterPro"/>
</dbReference>
<organism evidence="2 3">
    <name type="scientific">Scleromatobacter humisilvae</name>
    <dbReference type="NCBI Taxonomy" id="2897159"/>
    <lineage>
        <taxon>Bacteria</taxon>
        <taxon>Pseudomonadati</taxon>
        <taxon>Pseudomonadota</taxon>
        <taxon>Betaproteobacteria</taxon>
        <taxon>Burkholderiales</taxon>
        <taxon>Sphaerotilaceae</taxon>
        <taxon>Scleromatobacter</taxon>
    </lineage>
</organism>
<dbReference type="InterPro" id="IPR029032">
    <property type="entry name" value="AhpD-like"/>
</dbReference>
<dbReference type="Gene3D" id="1.20.1290.10">
    <property type="entry name" value="AhpD-like"/>
    <property type="match status" value="1"/>
</dbReference>
<dbReference type="PANTHER" id="PTHR34846">
    <property type="entry name" value="4-CARBOXYMUCONOLACTONE DECARBOXYLASE FAMILY PROTEIN (AFU_ORTHOLOGUE AFUA_6G11590)"/>
    <property type="match status" value="1"/>
</dbReference>
<sequence length="146" mass="16252">MEPRLDLYKASPDATKAMLAFSAATEKLGLEKPLLELVKLRASQINGCAFCVDMHSADARKGGETERRLYALSAWHETPFFTPRERAALAWTEAVTLISTSHAPDDVHAALDAQFTQKEQMDLTLAISMINCWNRLAIAFRKMPDA</sequence>
<keyword evidence="3" id="KW-1185">Reference proteome</keyword>
<name>A0A9X2BY00_9BURK</name>
<dbReference type="RefSeq" id="WP_275681139.1">
    <property type="nucleotide sequence ID" value="NZ_JAJLJH010000001.1"/>
</dbReference>
<gene>
    <name evidence="2" type="ORF">LPC04_05320</name>
</gene>
<comment type="caution">
    <text evidence="2">The sequence shown here is derived from an EMBL/GenBank/DDBJ whole genome shotgun (WGS) entry which is preliminary data.</text>
</comment>
<evidence type="ECO:0000259" key="1">
    <source>
        <dbReference type="Pfam" id="PF02627"/>
    </source>
</evidence>
<protein>
    <submittedName>
        <fullName evidence="2">Carboxymuconolactone decarboxylase family protein</fullName>
    </submittedName>
</protein>
<dbReference type="InterPro" id="IPR003779">
    <property type="entry name" value="CMD-like"/>
</dbReference>
<proteinExistence type="predicted"/>
<dbReference type="Pfam" id="PF02627">
    <property type="entry name" value="CMD"/>
    <property type="match status" value="1"/>
</dbReference>
<dbReference type="EMBL" id="JAJLJH010000001">
    <property type="protein sequence ID" value="MCK9685128.1"/>
    <property type="molecule type" value="Genomic_DNA"/>
</dbReference>
<dbReference type="Proteomes" id="UP001139353">
    <property type="component" value="Unassembled WGS sequence"/>
</dbReference>
<accession>A0A9X2BY00</accession>
<evidence type="ECO:0000313" key="3">
    <source>
        <dbReference type="Proteomes" id="UP001139353"/>
    </source>
</evidence>
<dbReference type="PANTHER" id="PTHR34846:SF10">
    <property type="entry name" value="CYTOPLASMIC PROTEIN"/>
    <property type="match status" value="1"/>
</dbReference>